<evidence type="ECO:0000256" key="5">
    <source>
        <dbReference type="ARBA" id="ARBA00022927"/>
    </source>
</evidence>
<dbReference type="GO" id="GO:0000822">
    <property type="term" value="F:inositol hexakisphosphate binding"/>
    <property type="evidence" value="ECO:0007669"/>
    <property type="project" value="TreeGrafter"/>
</dbReference>
<keyword evidence="3" id="KW-0813">Transport</keyword>
<organism evidence="12 13">
    <name type="scientific">Cercophora scortea</name>
    <dbReference type="NCBI Taxonomy" id="314031"/>
    <lineage>
        <taxon>Eukaryota</taxon>
        <taxon>Fungi</taxon>
        <taxon>Dikarya</taxon>
        <taxon>Ascomycota</taxon>
        <taxon>Pezizomycotina</taxon>
        <taxon>Sordariomycetes</taxon>
        <taxon>Sordariomycetidae</taxon>
        <taxon>Sordariales</taxon>
        <taxon>Lasiosphaeriaceae</taxon>
        <taxon>Cercophora</taxon>
    </lineage>
</organism>
<protein>
    <recommendedName>
        <fullName evidence="9">mRNA export factor GLE1</fullName>
    </recommendedName>
    <alternativeName>
        <fullName evidence="10">Nucleoporin GLE1</fullName>
    </alternativeName>
</protein>
<dbReference type="GO" id="GO:0005543">
    <property type="term" value="F:phospholipid binding"/>
    <property type="evidence" value="ECO:0007669"/>
    <property type="project" value="TreeGrafter"/>
</dbReference>
<keyword evidence="8" id="KW-0539">Nucleus</keyword>
<feature type="compositionally biased region" description="Basic and acidic residues" evidence="11">
    <location>
        <begin position="115"/>
        <end position="127"/>
    </location>
</feature>
<dbReference type="AlphaFoldDB" id="A0AAE0IM00"/>
<feature type="region of interest" description="Disordered" evidence="11">
    <location>
        <begin position="207"/>
        <end position="236"/>
    </location>
</feature>
<dbReference type="GO" id="GO:0016973">
    <property type="term" value="P:poly(A)+ mRNA export from nucleus"/>
    <property type="evidence" value="ECO:0007669"/>
    <property type="project" value="InterPro"/>
</dbReference>
<evidence type="ECO:0000313" key="13">
    <source>
        <dbReference type="Proteomes" id="UP001286456"/>
    </source>
</evidence>
<evidence type="ECO:0000256" key="1">
    <source>
        <dbReference type="ARBA" id="ARBA00004567"/>
    </source>
</evidence>
<dbReference type="Pfam" id="PF07817">
    <property type="entry name" value="GLE1"/>
    <property type="match status" value="1"/>
</dbReference>
<comment type="similarity">
    <text evidence="2">Belongs to the GLE1 family.</text>
</comment>
<evidence type="ECO:0000256" key="10">
    <source>
        <dbReference type="ARBA" id="ARBA00029983"/>
    </source>
</evidence>
<dbReference type="InterPro" id="IPR038506">
    <property type="entry name" value="GLE1-like_sf"/>
</dbReference>
<keyword evidence="5" id="KW-0653">Protein transport</keyword>
<dbReference type="GO" id="GO:0015031">
    <property type="term" value="P:protein transport"/>
    <property type="evidence" value="ECO:0007669"/>
    <property type="project" value="UniProtKB-KW"/>
</dbReference>
<evidence type="ECO:0000256" key="4">
    <source>
        <dbReference type="ARBA" id="ARBA00022816"/>
    </source>
</evidence>
<evidence type="ECO:0000313" key="12">
    <source>
        <dbReference type="EMBL" id="KAK3327505.1"/>
    </source>
</evidence>
<evidence type="ECO:0000256" key="2">
    <source>
        <dbReference type="ARBA" id="ARBA00011056"/>
    </source>
</evidence>
<evidence type="ECO:0000256" key="11">
    <source>
        <dbReference type="SAM" id="MobiDB-lite"/>
    </source>
</evidence>
<evidence type="ECO:0000256" key="7">
    <source>
        <dbReference type="ARBA" id="ARBA00023132"/>
    </source>
</evidence>
<dbReference type="Gene3D" id="1.25.40.510">
    <property type="entry name" value="GLE1-like"/>
    <property type="match status" value="1"/>
</dbReference>
<reference evidence="12" key="1">
    <citation type="journal article" date="2023" name="Mol. Phylogenet. Evol.">
        <title>Genome-scale phylogeny and comparative genomics of the fungal order Sordariales.</title>
        <authorList>
            <person name="Hensen N."/>
            <person name="Bonometti L."/>
            <person name="Westerberg I."/>
            <person name="Brannstrom I.O."/>
            <person name="Guillou S."/>
            <person name="Cros-Aarteil S."/>
            <person name="Calhoun S."/>
            <person name="Haridas S."/>
            <person name="Kuo A."/>
            <person name="Mondo S."/>
            <person name="Pangilinan J."/>
            <person name="Riley R."/>
            <person name="LaButti K."/>
            <person name="Andreopoulos B."/>
            <person name="Lipzen A."/>
            <person name="Chen C."/>
            <person name="Yan M."/>
            <person name="Daum C."/>
            <person name="Ng V."/>
            <person name="Clum A."/>
            <person name="Steindorff A."/>
            <person name="Ohm R.A."/>
            <person name="Martin F."/>
            <person name="Silar P."/>
            <person name="Natvig D.O."/>
            <person name="Lalanne C."/>
            <person name="Gautier V."/>
            <person name="Ament-Velasquez S.L."/>
            <person name="Kruys A."/>
            <person name="Hutchinson M.I."/>
            <person name="Powell A.J."/>
            <person name="Barry K."/>
            <person name="Miller A.N."/>
            <person name="Grigoriev I.V."/>
            <person name="Debuchy R."/>
            <person name="Gladieux P."/>
            <person name="Hiltunen Thoren M."/>
            <person name="Johannesson H."/>
        </authorList>
    </citation>
    <scope>NUCLEOTIDE SEQUENCE</scope>
    <source>
        <strain evidence="12">SMH4131-1</strain>
    </source>
</reference>
<name>A0AAE0IM00_9PEZI</name>
<evidence type="ECO:0000256" key="9">
    <source>
        <dbReference type="ARBA" id="ARBA00026227"/>
    </source>
</evidence>
<feature type="compositionally biased region" description="Low complexity" evidence="11">
    <location>
        <begin position="224"/>
        <end position="236"/>
    </location>
</feature>
<keyword evidence="4" id="KW-0509">mRNA transport</keyword>
<feature type="compositionally biased region" description="Pro residues" evidence="11">
    <location>
        <begin position="104"/>
        <end position="114"/>
    </location>
</feature>
<proteinExistence type="inferred from homology"/>
<dbReference type="GO" id="GO:0044614">
    <property type="term" value="C:nuclear pore cytoplasmic filaments"/>
    <property type="evidence" value="ECO:0007669"/>
    <property type="project" value="TreeGrafter"/>
</dbReference>
<evidence type="ECO:0000256" key="3">
    <source>
        <dbReference type="ARBA" id="ARBA00022448"/>
    </source>
</evidence>
<dbReference type="Proteomes" id="UP001286456">
    <property type="component" value="Unassembled WGS sequence"/>
</dbReference>
<evidence type="ECO:0000256" key="8">
    <source>
        <dbReference type="ARBA" id="ARBA00023242"/>
    </source>
</evidence>
<feature type="compositionally biased region" description="Low complexity" evidence="11">
    <location>
        <begin position="132"/>
        <end position="154"/>
    </location>
</feature>
<dbReference type="EMBL" id="JAUEPO010000003">
    <property type="protein sequence ID" value="KAK3327505.1"/>
    <property type="molecule type" value="Genomic_DNA"/>
</dbReference>
<dbReference type="GO" id="GO:0031369">
    <property type="term" value="F:translation initiation factor binding"/>
    <property type="evidence" value="ECO:0007669"/>
    <property type="project" value="TreeGrafter"/>
</dbReference>
<keyword evidence="6" id="KW-0811">Translocation</keyword>
<comment type="subcellular location">
    <subcellularLocation>
        <location evidence="1">Nucleus</location>
        <location evidence="1">Nuclear pore complex</location>
    </subcellularLocation>
</comment>
<reference evidence="12" key="2">
    <citation type="submission" date="2023-06" db="EMBL/GenBank/DDBJ databases">
        <authorList>
            <consortium name="Lawrence Berkeley National Laboratory"/>
            <person name="Haridas S."/>
            <person name="Hensen N."/>
            <person name="Bonometti L."/>
            <person name="Westerberg I."/>
            <person name="Brannstrom I.O."/>
            <person name="Guillou S."/>
            <person name="Cros-Aarteil S."/>
            <person name="Calhoun S."/>
            <person name="Kuo A."/>
            <person name="Mondo S."/>
            <person name="Pangilinan J."/>
            <person name="Riley R."/>
            <person name="Labutti K."/>
            <person name="Andreopoulos B."/>
            <person name="Lipzen A."/>
            <person name="Chen C."/>
            <person name="Yanf M."/>
            <person name="Daum C."/>
            <person name="Ng V."/>
            <person name="Clum A."/>
            <person name="Steindorff A."/>
            <person name="Ohm R."/>
            <person name="Martin F."/>
            <person name="Silar P."/>
            <person name="Natvig D."/>
            <person name="Lalanne C."/>
            <person name="Gautier V."/>
            <person name="Ament-Velasquez S.L."/>
            <person name="Kruys A."/>
            <person name="Hutchinson M.I."/>
            <person name="Powell A.J."/>
            <person name="Barry K."/>
            <person name="Miller A.N."/>
            <person name="Grigoriev I.V."/>
            <person name="Debuchy R."/>
            <person name="Gladieux P."/>
            <person name="Thoren M.H."/>
            <person name="Johannesson H."/>
        </authorList>
    </citation>
    <scope>NUCLEOTIDE SEQUENCE</scope>
    <source>
        <strain evidence="12">SMH4131-1</strain>
    </source>
</reference>
<feature type="region of interest" description="Disordered" evidence="11">
    <location>
        <begin position="96"/>
        <end position="169"/>
    </location>
</feature>
<evidence type="ECO:0000256" key="6">
    <source>
        <dbReference type="ARBA" id="ARBA00023010"/>
    </source>
</evidence>
<dbReference type="PANTHER" id="PTHR12960">
    <property type="entry name" value="GLE-1-RELATED"/>
    <property type="match status" value="1"/>
</dbReference>
<comment type="caution">
    <text evidence="12">The sequence shown here is derived from an EMBL/GenBank/DDBJ whole genome shotgun (WGS) entry which is preliminary data.</text>
</comment>
<feature type="compositionally biased region" description="Polar residues" evidence="11">
    <location>
        <begin position="155"/>
        <end position="166"/>
    </location>
</feature>
<accession>A0AAE0IM00</accession>
<keyword evidence="13" id="KW-1185">Reference proteome</keyword>
<gene>
    <name evidence="12" type="ORF">B0T19DRAFT_164673</name>
</gene>
<dbReference type="InterPro" id="IPR012476">
    <property type="entry name" value="GLE1"/>
</dbReference>
<dbReference type="GO" id="GO:0005737">
    <property type="term" value="C:cytoplasm"/>
    <property type="evidence" value="ECO:0007669"/>
    <property type="project" value="TreeGrafter"/>
</dbReference>
<keyword evidence="7" id="KW-0906">Nuclear pore complex</keyword>
<dbReference type="PANTHER" id="PTHR12960:SF0">
    <property type="entry name" value="MRNA EXPORT FACTOR GLE1"/>
    <property type="match status" value="1"/>
</dbReference>
<sequence>MSGSSPSPRRSFQWASPQRSVISEILNDDRNSEARHRLLIETAKREHDRVREDAERVYRDHLQREEKQRILEENKKEEERIRLEEQIAAERTRLNALKAKKIEIPPPAPEPLPEPEPKPKPELKPELPKAPPASAVTPAATTPPVAPAKTSAPAQPSQVNGSTPQSVAPAAANPFAASLKQASPAQPASPAPNALFPTAKPAAFPAGGAGLFGKPEQNNATPVPSSQTAQPTVQPPVQRAPDRYAIIHKNLKELRKSMLEQAKVNRALKDRMGDMRREIRKSVGQLTGGGAGTNRQQQHKIVSLLREALANGVQSQLMDPSNFIVEPRNPVEGATNNAPQVPSLFLYLLNVFAKATISQFINEAGAKPETADPVGVCIASTFSEPDFLWRGVSMIDILIAKFRIVCPVLFGYRGSEKTEQGRQRIGWWKDNGSWISEQQHMDRMTGLGAGFAAISLRKFAKAKKENPYSPRNYWTAMAKIVNTPAGEISNTQCVVLKSMVQNYETKFIEFYGTAAIAALRTALLEFPARATEKSSSVSSLPNLAQILKRDTGLVLG</sequence>